<sequence>MTGNRREQLRQMIREIVQEELARIGATPPDEKKKKAKAPQKPARPKDPQPVPGKRETTPPPPWALFGSPQPAPDGKKKTPDSHSHPQQFHPLEPTPHPPPFISGNWMPD</sequence>
<gene>
    <name evidence="2" type="ORF">ACFQ4Y_01745</name>
</gene>
<evidence type="ECO:0000313" key="3">
    <source>
        <dbReference type="Proteomes" id="UP001597282"/>
    </source>
</evidence>
<dbReference type="RefSeq" id="WP_380162558.1">
    <property type="nucleotide sequence ID" value="NZ_JBHTNU010000001.1"/>
</dbReference>
<proteinExistence type="predicted"/>
<evidence type="ECO:0000256" key="1">
    <source>
        <dbReference type="SAM" id="MobiDB-lite"/>
    </source>
</evidence>
<reference evidence="3" key="1">
    <citation type="journal article" date="2019" name="Int. J. Syst. Evol. Microbiol.">
        <title>The Global Catalogue of Microorganisms (GCM) 10K type strain sequencing project: providing services to taxonomists for standard genome sequencing and annotation.</title>
        <authorList>
            <consortium name="The Broad Institute Genomics Platform"/>
            <consortium name="The Broad Institute Genome Sequencing Center for Infectious Disease"/>
            <person name="Wu L."/>
            <person name="Ma J."/>
        </authorList>
    </citation>
    <scope>NUCLEOTIDE SEQUENCE [LARGE SCALE GENOMIC DNA]</scope>
    <source>
        <strain evidence="3">S1</strain>
    </source>
</reference>
<dbReference type="EMBL" id="JBHTNU010000001">
    <property type="protein sequence ID" value="MFD1425658.1"/>
    <property type="molecule type" value="Genomic_DNA"/>
</dbReference>
<protein>
    <submittedName>
        <fullName evidence="2">Uncharacterized protein</fullName>
    </submittedName>
</protein>
<keyword evidence="3" id="KW-1185">Reference proteome</keyword>
<organism evidence="2 3">
    <name type="scientific">Kroppenstedtia sanguinis</name>
    <dbReference type="NCBI Taxonomy" id="1380684"/>
    <lineage>
        <taxon>Bacteria</taxon>
        <taxon>Bacillati</taxon>
        <taxon>Bacillota</taxon>
        <taxon>Bacilli</taxon>
        <taxon>Bacillales</taxon>
        <taxon>Thermoactinomycetaceae</taxon>
        <taxon>Kroppenstedtia</taxon>
    </lineage>
</organism>
<evidence type="ECO:0000313" key="2">
    <source>
        <dbReference type="EMBL" id="MFD1425658.1"/>
    </source>
</evidence>
<accession>A0ABW4C6F1</accession>
<feature type="region of interest" description="Disordered" evidence="1">
    <location>
        <begin position="20"/>
        <end position="109"/>
    </location>
</feature>
<name>A0ABW4C6F1_9BACL</name>
<feature type="compositionally biased region" description="Basic and acidic residues" evidence="1">
    <location>
        <begin position="74"/>
        <end position="84"/>
    </location>
</feature>
<dbReference type="Proteomes" id="UP001597282">
    <property type="component" value="Unassembled WGS sequence"/>
</dbReference>
<comment type="caution">
    <text evidence="2">The sequence shown here is derived from an EMBL/GenBank/DDBJ whole genome shotgun (WGS) entry which is preliminary data.</text>
</comment>